<reference evidence="1" key="1">
    <citation type="submission" date="2021-12" db="EMBL/GenBank/DDBJ databases">
        <authorList>
            <person name="King R."/>
        </authorList>
    </citation>
    <scope>NUCLEOTIDE SEQUENCE</scope>
</reference>
<organism evidence="1 2">
    <name type="scientific">Chrysodeixis includens</name>
    <name type="common">Soybean looper</name>
    <name type="synonym">Pseudoplusia includens</name>
    <dbReference type="NCBI Taxonomy" id="689277"/>
    <lineage>
        <taxon>Eukaryota</taxon>
        <taxon>Metazoa</taxon>
        <taxon>Ecdysozoa</taxon>
        <taxon>Arthropoda</taxon>
        <taxon>Hexapoda</taxon>
        <taxon>Insecta</taxon>
        <taxon>Pterygota</taxon>
        <taxon>Neoptera</taxon>
        <taxon>Endopterygota</taxon>
        <taxon>Lepidoptera</taxon>
        <taxon>Glossata</taxon>
        <taxon>Ditrysia</taxon>
        <taxon>Noctuoidea</taxon>
        <taxon>Noctuidae</taxon>
        <taxon>Plusiinae</taxon>
        <taxon>Chrysodeixis</taxon>
    </lineage>
</organism>
<evidence type="ECO:0000313" key="2">
    <source>
        <dbReference type="Proteomes" id="UP001154114"/>
    </source>
</evidence>
<proteinExistence type="predicted"/>
<sequence>MRLAKDSADYAELTTTFQCLSRGEKAGLLTKSHSPLLQHFGPSSRILIWTTPYPAFWPIHTPNRYKIVERPLDRGPLHVADRVENAVIGTRFEEIRCLTDNWGQKDYLEAKRILEL</sequence>
<gene>
    <name evidence="1" type="ORF">CINC_LOCUS11573</name>
</gene>
<dbReference type="Proteomes" id="UP001154114">
    <property type="component" value="Chromosome 6"/>
</dbReference>
<name>A0A9N8PXG5_CHRIL</name>
<keyword evidence="2" id="KW-1185">Reference proteome</keyword>
<accession>A0A9N8PXG5</accession>
<dbReference type="AlphaFoldDB" id="A0A9N8PXG5"/>
<dbReference type="EMBL" id="LR824009">
    <property type="protein sequence ID" value="CAD0197289.1"/>
    <property type="molecule type" value="Genomic_DNA"/>
</dbReference>
<evidence type="ECO:0000313" key="1">
    <source>
        <dbReference type="EMBL" id="CAD0197289.1"/>
    </source>
</evidence>
<protein>
    <submittedName>
        <fullName evidence="1">Uncharacterized protein</fullName>
    </submittedName>
</protein>